<feature type="domain" description="Helix-turn-helix" evidence="1">
    <location>
        <begin position="21"/>
        <end position="71"/>
    </location>
</feature>
<comment type="caution">
    <text evidence="2">The sequence shown here is derived from an EMBL/GenBank/DDBJ whole genome shotgun (WGS) entry which is preliminary data.</text>
</comment>
<dbReference type="SUPFAM" id="SSF46955">
    <property type="entry name" value="Putative DNA-binding domain"/>
    <property type="match status" value="1"/>
</dbReference>
<protein>
    <submittedName>
        <fullName evidence="2">Helix-turn-helix transcriptional regulator</fullName>
    </submittedName>
</protein>
<keyword evidence="3" id="KW-1185">Reference proteome</keyword>
<accession>A0ABW5W196</accession>
<sequence>MSLDTTTAVAHSATAVPTDEFLTTEEVATWLKVAPSTVCRWRLAGKGPRVVWLSPSLPRYRRDDVVVWLDQAAA</sequence>
<evidence type="ECO:0000313" key="2">
    <source>
        <dbReference type="EMBL" id="MFD2797673.1"/>
    </source>
</evidence>
<gene>
    <name evidence="2" type="ORF">ACFS27_29230</name>
</gene>
<dbReference type="InterPro" id="IPR009061">
    <property type="entry name" value="DNA-bd_dom_put_sf"/>
</dbReference>
<evidence type="ECO:0000259" key="1">
    <source>
        <dbReference type="Pfam" id="PF12728"/>
    </source>
</evidence>
<reference evidence="3" key="1">
    <citation type="journal article" date="2019" name="Int. J. Syst. Evol. Microbiol.">
        <title>The Global Catalogue of Microorganisms (GCM) 10K type strain sequencing project: providing services to taxonomists for standard genome sequencing and annotation.</title>
        <authorList>
            <consortium name="The Broad Institute Genomics Platform"/>
            <consortium name="The Broad Institute Genome Sequencing Center for Infectious Disease"/>
            <person name="Wu L."/>
            <person name="Ma J."/>
        </authorList>
    </citation>
    <scope>NUCLEOTIDE SEQUENCE [LARGE SCALE GENOMIC DNA]</scope>
    <source>
        <strain evidence="3">CCM 7044</strain>
    </source>
</reference>
<dbReference type="Pfam" id="PF12728">
    <property type="entry name" value="HTH_17"/>
    <property type="match status" value="1"/>
</dbReference>
<name>A0ABW5W196_9MICO</name>
<dbReference type="Proteomes" id="UP001597479">
    <property type="component" value="Unassembled WGS sequence"/>
</dbReference>
<organism evidence="2 3">
    <name type="scientific">Promicromonospora vindobonensis</name>
    <dbReference type="NCBI Taxonomy" id="195748"/>
    <lineage>
        <taxon>Bacteria</taxon>
        <taxon>Bacillati</taxon>
        <taxon>Actinomycetota</taxon>
        <taxon>Actinomycetes</taxon>
        <taxon>Micrococcales</taxon>
        <taxon>Promicromonosporaceae</taxon>
        <taxon>Promicromonospora</taxon>
    </lineage>
</organism>
<dbReference type="EMBL" id="JBHUOG010000002">
    <property type="protein sequence ID" value="MFD2797673.1"/>
    <property type="molecule type" value="Genomic_DNA"/>
</dbReference>
<dbReference type="InterPro" id="IPR041657">
    <property type="entry name" value="HTH_17"/>
</dbReference>
<dbReference type="RefSeq" id="WP_377190895.1">
    <property type="nucleotide sequence ID" value="NZ_JBHUOG010000002.1"/>
</dbReference>
<evidence type="ECO:0000313" key="3">
    <source>
        <dbReference type="Proteomes" id="UP001597479"/>
    </source>
</evidence>
<proteinExistence type="predicted"/>